<dbReference type="SUPFAM" id="SSF53720">
    <property type="entry name" value="ALDH-like"/>
    <property type="match status" value="1"/>
</dbReference>
<gene>
    <name evidence="6" type="ORF">FRZ44_47790</name>
</gene>
<reference evidence="6 7" key="1">
    <citation type="submission" date="2019-08" db="EMBL/GenBank/DDBJ databases">
        <title>Hyperibacter terrae gen. nov., sp. nov. and Hyperibacter viscosus sp. nov., two new members in the family Rhodospirillaceae isolated from the rhizosphere of Hypericum perforatum.</title>
        <authorList>
            <person name="Noviana Z."/>
        </authorList>
    </citation>
    <scope>NUCLEOTIDE SEQUENCE [LARGE SCALE GENOMIC DNA]</scope>
    <source>
        <strain evidence="6 7">R5913</strain>
    </source>
</reference>
<protein>
    <submittedName>
        <fullName evidence="6">Betaine-aldehyde dehydrogenase</fullName>
    </submittedName>
</protein>
<dbReference type="InterPro" id="IPR016163">
    <property type="entry name" value="Ald_DH_C"/>
</dbReference>
<dbReference type="GO" id="GO:0016620">
    <property type="term" value="F:oxidoreductase activity, acting on the aldehyde or oxo group of donors, NAD or NADP as acceptor"/>
    <property type="evidence" value="ECO:0007669"/>
    <property type="project" value="InterPro"/>
</dbReference>
<comment type="similarity">
    <text evidence="1 4">Belongs to the aldehyde dehydrogenase family.</text>
</comment>
<dbReference type="KEGG" id="htq:FRZ44_47790"/>
<dbReference type="RefSeq" id="WP_151179525.1">
    <property type="nucleotide sequence ID" value="NZ_CP042906.1"/>
</dbReference>
<evidence type="ECO:0000256" key="3">
    <source>
        <dbReference type="PROSITE-ProRule" id="PRU10007"/>
    </source>
</evidence>
<proteinExistence type="inferred from homology"/>
<feature type="domain" description="Aldehyde dehydrogenase" evidence="5">
    <location>
        <begin position="15"/>
        <end position="478"/>
    </location>
</feature>
<feature type="active site" evidence="3">
    <location>
        <position position="253"/>
    </location>
</feature>
<evidence type="ECO:0000259" key="5">
    <source>
        <dbReference type="Pfam" id="PF00171"/>
    </source>
</evidence>
<keyword evidence="7" id="KW-1185">Reference proteome</keyword>
<dbReference type="PROSITE" id="PS00070">
    <property type="entry name" value="ALDEHYDE_DEHYDR_CYS"/>
    <property type="match status" value="1"/>
</dbReference>
<name>A0A5J6MS15_9PROT</name>
<evidence type="ECO:0000256" key="4">
    <source>
        <dbReference type="RuleBase" id="RU003345"/>
    </source>
</evidence>
<dbReference type="FunFam" id="3.40.605.10:FF:000007">
    <property type="entry name" value="NAD/NADP-dependent betaine aldehyde dehydrogenase"/>
    <property type="match status" value="1"/>
</dbReference>
<dbReference type="InterPro" id="IPR016160">
    <property type="entry name" value="Ald_DH_CS_CYS"/>
</dbReference>
<evidence type="ECO:0000256" key="2">
    <source>
        <dbReference type="ARBA" id="ARBA00023002"/>
    </source>
</evidence>
<evidence type="ECO:0000313" key="6">
    <source>
        <dbReference type="EMBL" id="QEX19465.1"/>
    </source>
</evidence>
<dbReference type="InterPro" id="IPR015590">
    <property type="entry name" value="Aldehyde_DH_dom"/>
</dbReference>
<dbReference type="Pfam" id="PF00171">
    <property type="entry name" value="Aldedh"/>
    <property type="match status" value="1"/>
</dbReference>
<dbReference type="InterPro" id="IPR016162">
    <property type="entry name" value="Ald_DH_N"/>
</dbReference>
<dbReference type="Proteomes" id="UP000326202">
    <property type="component" value="Chromosome"/>
</dbReference>
<dbReference type="InterPro" id="IPR029510">
    <property type="entry name" value="Ald_DH_CS_GLU"/>
</dbReference>
<accession>A0A5J6MS15</accession>
<evidence type="ECO:0000313" key="7">
    <source>
        <dbReference type="Proteomes" id="UP000326202"/>
    </source>
</evidence>
<dbReference type="CDD" id="cd07114">
    <property type="entry name" value="ALDH_DhaS"/>
    <property type="match status" value="1"/>
</dbReference>
<dbReference type="PANTHER" id="PTHR11699">
    <property type="entry name" value="ALDEHYDE DEHYDROGENASE-RELATED"/>
    <property type="match status" value="1"/>
</dbReference>
<dbReference type="InterPro" id="IPR016161">
    <property type="entry name" value="Ald_DH/histidinol_DH"/>
</dbReference>
<organism evidence="6 7">
    <name type="scientific">Hypericibacter terrae</name>
    <dbReference type="NCBI Taxonomy" id="2602015"/>
    <lineage>
        <taxon>Bacteria</taxon>
        <taxon>Pseudomonadati</taxon>
        <taxon>Pseudomonadota</taxon>
        <taxon>Alphaproteobacteria</taxon>
        <taxon>Rhodospirillales</taxon>
        <taxon>Dongiaceae</taxon>
        <taxon>Hypericibacter</taxon>
    </lineage>
</organism>
<dbReference type="EMBL" id="CP042906">
    <property type="protein sequence ID" value="QEX19465.1"/>
    <property type="molecule type" value="Genomic_DNA"/>
</dbReference>
<dbReference type="AlphaFoldDB" id="A0A5J6MS15"/>
<dbReference type="Gene3D" id="3.40.605.10">
    <property type="entry name" value="Aldehyde Dehydrogenase, Chain A, domain 1"/>
    <property type="match status" value="1"/>
</dbReference>
<keyword evidence="2 4" id="KW-0560">Oxidoreductase</keyword>
<sequence length="494" mass="52871">MTEIVKYSMFIDGKWVEAKDGRRLTSINPATGEVWASFPEAGASDVDDAVRAAHRAMTEGPWARMTATERGKKLRRLADLLAAQADALAKLETTDTGKLIRETRSQTRYTAEYLNYFAGAADKLEGTTLPIDKPDLFVMTLREPIGVVAAIVPWNSQLMLTAVKLGPALATGNAIVIKASEHGPVPLLELARLCAEAEIPPGVVNVITGLGDPCGQALTRHPLVARIAFTGGPSTARHIVRNSAENFGVVSLELGGKSPILVFEDADLDSAVNSILAGNFGATGQSCVAGSRVYIQSEVFDEVIGRVADRAKRIRVGNPLDETSEMGPLATEGQRINIERVVAASVKEGATLVTGGARPASQPRGWFYEPTILTCPDPDVPSARQELFGPVLSAFRFKDEAAAVAAANDTEFGLAAGIFTRNSGRSLRVMRQLRAGIVWINTYRASSPLAPFGGYKSSGSGREAGQDSLLDYTRTKTVWIDTATKPMGDPFIMR</sequence>
<evidence type="ECO:0000256" key="1">
    <source>
        <dbReference type="ARBA" id="ARBA00009986"/>
    </source>
</evidence>
<dbReference type="PROSITE" id="PS00687">
    <property type="entry name" value="ALDEHYDE_DEHYDR_GLU"/>
    <property type="match status" value="1"/>
</dbReference>
<dbReference type="Gene3D" id="3.40.309.10">
    <property type="entry name" value="Aldehyde Dehydrogenase, Chain A, domain 2"/>
    <property type="match status" value="1"/>
</dbReference>
<dbReference type="FunFam" id="3.40.309.10:FF:000009">
    <property type="entry name" value="Aldehyde dehydrogenase A"/>
    <property type="match status" value="1"/>
</dbReference>
<dbReference type="OrthoDB" id="9772584at2"/>